<evidence type="ECO:0000313" key="8">
    <source>
        <dbReference type="Proteomes" id="UP000003112"/>
    </source>
</evidence>
<dbReference type="EMBL" id="AEPD01000043">
    <property type="protein sequence ID" value="EFU29624.1"/>
    <property type="molecule type" value="Genomic_DNA"/>
</dbReference>
<organism evidence="7 8">
    <name type="scientific">Segatella buccae ATCC 33574</name>
    <dbReference type="NCBI Taxonomy" id="873513"/>
    <lineage>
        <taxon>Bacteria</taxon>
        <taxon>Pseudomonadati</taxon>
        <taxon>Bacteroidota</taxon>
        <taxon>Bacteroidia</taxon>
        <taxon>Bacteroidales</taxon>
        <taxon>Prevotellaceae</taxon>
        <taxon>Segatella</taxon>
    </lineage>
</organism>
<dbReference type="STRING" id="873513.HMPREF6485_2492"/>
<sequence>MDNGGMDISDYLCTINRNKRNGMKKVTIMLACCLAGLSASAQTLDECQRAAAGNYPLVKKYDLIRQTTDLTVAGIGKDWLPHVSAEARATLQSDVPTLPDALTRMMAQQGIATRGLANDQYRIGVDIRQTVYDGGQIKNRKDIARLQGEIQQAGNDVDMYALRKRVNDLYFGILLVDEQLALNADLQALLLASEERLAAMLKGGTAARSDLDNVRAERLGAVEQATLLAARRQTLTRMLALLTGLDIATPVRPEAIAPATDNRRPELRLIERRLQLADLEARSLDVALRPRLGLFAQGFYGYPGYDMFHDMMSRRFSPGGMVGVSLSWNIGALYTRKTDRARLLCRRADDENSREVFLFNRRLEVAEHDEHIAAYRRLTADDERIVALRRAVREAAESKLAHGIIDVTALLKEINAENAARLQRSTHGLELLKAMYDRSYTTGGE</sequence>
<keyword evidence="5" id="KW-0998">Cell outer membrane</keyword>
<accession>E6KA56</accession>
<dbReference type="eggNOG" id="COG1538">
    <property type="taxonomic scope" value="Bacteria"/>
</dbReference>
<evidence type="ECO:0000256" key="2">
    <source>
        <dbReference type="ARBA" id="ARBA00022452"/>
    </source>
</evidence>
<proteinExistence type="predicted"/>
<dbReference type="PANTHER" id="PTHR30026:SF20">
    <property type="entry name" value="OUTER MEMBRANE PROTEIN TOLC"/>
    <property type="match status" value="1"/>
</dbReference>
<dbReference type="PANTHER" id="PTHR30026">
    <property type="entry name" value="OUTER MEMBRANE PROTEIN TOLC"/>
    <property type="match status" value="1"/>
</dbReference>
<dbReference type="AlphaFoldDB" id="E6KA56"/>
<evidence type="ECO:0000256" key="5">
    <source>
        <dbReference type="ARBA" id="ARBA00023237"/>
    </source>
</evidence>
<comment type="subcellular location">
    <subcellularLocation>
        <location evidence="1">Cell outer membrane</location>
    </subcellularLocation>
</comment>
<evidence type="ECO:0000256" key="6">
    <source>
        <dbReference type="SAM" id="SignalP"/>
    </source>
</evidence>
<evidence type="ECO:0000256" key="1">
    <source>
        <dbReference type="ARBA" id="ARBA00004442"/>
    </source>
</evidence>
<evidence type="ECO:0000256" key="4">
    <source>
        <dbReference type="ARBA" id="ARBA00023136"/>
    </source>
</evidence>
<dbReference type="GO" id="GO:1990281">
    <property type="term" value="C:efflux pump complex"/>
    <property type="evidence" value="ECO:0007669"/>
    <property type="project" value="TreeGrafter"/>
</dbReference>
<feature type="chain" id="PRO_5003207232" description="Outer membrane efflux protein" evidence="6">
    <location>
        <begin position="42"/>
        <end position="445"/>
    </location>
</feature>
<dbReference type="GO" id="GO:0015562">
    <property type="term" value="F:efflux transmembrane transporter activity"/>
    <property type="evidence" value="ECO:0007669"/>
    <property type="project" value="InterPro"/>
</dbReference>
<dbReference type="HOGENOM" id="CLU_637521_0_0_10"/>
<dbReference type="Proteomes" id="UP000003112">
    <property type="component" value="Unassembled WGS sequence"/>
</dbReference>
<dbReference type="GO" id="GO:0009279">
    <property type="term" value="C:cell outer membrane"/>
    <property type="evidence" value="ECO:0007669"/>
    <property type="project" value="UniProtKB-SubCell"/>
</dbReference>
<gene>
    <name evidence="7" type="ORF">HMPREF6485_2492</name>
</gene>
<dbReference type="SUPFAM" id="SSF56954">
    <property type="entry name" value="Outer membrane efflux proteins (OEP)"/>
    <property type="match status" value="1"/>
</dbReference>
<keyword evidence="2" id="KW-1134">Transmembrane beta strand</keyword>
<dbReference type="InterPro" id="IPR051906">
    <property type="entry name" value="TolC-like"/>
</dbReference>
<protein>
    <recommendedName>
        <fullName evidence="9">Outer membrane efflux protein</fullName>
    </recommendedName>
</protein>
<keyword evidence="4" id="KW-0472">Membrane</keyword>
<keyword evidence="3" id="KW-0812">Transmembrane</keyword>
<feature type="signal peptide" evidence="6">
    <location>
        <begin position="1"/>
        <end position="41"/>
    </location>
</feature>
<keyword evidence="8" id="KW-1185">Reference proteome</keyword>
<evidence type="ECO:0008006" key="9">
    <source>
        <dbReference type="Google" id="ProtNLM"/>
    </source>
</evidence>
<keyword evidence="6" id="KW-0732">Signal</keyword>
<dbReference type="GO" id="GO:0015288">
    <property type="term" value="F:porin activity"/>
    <property type="evidence" value="ECO:0007669"/>
    <property type="project" value="TreeGrafter"/>
</dbReference>
<reference evidence="7 8" key="1">
    <citation type="submission" date="2010-10" db="EMBL/GenBank/DDBJ databases">
        <authorList>
            <person name="Muzny D."/>
            <person name="Qin X."/>
            <person name="Deng J."/>
            <person name="Jiang H."/>
            <person name="Liu Y."/>
            <person name="Qu J."/>
            <person name="Song X.-Z."/>
            <person name="Zhang L."/>
            <person name="Thornton R."/>
            <person name="Coyle M."/>
            <person name="Francisco L."/>
            <person name="Jackson L."/>
            <person name="Javaid M."/>
            <person name="Korchina V."/>
            <person name="Kovar C."/>
            <person name="Mata R."/>
            <person name="Mathew T."/>
            <person name="Ngo R."/>
            <person name="Nguyen L."/>
            <person name="Nguyen N."/>
            <person name="Okwuonu G."/>
            <person name="Ongeri F."/>
            <person name="Pham C."/>
            <person name="Simmons D."/>
            <person name="Wilczek-Boney K."/>
            <person name="Hale W."/>
            <person name="Jakkamsetti A."/>
            <person name="Pham P."/>
            <person name="Ruth R."/>
            <person name="San Lucas F."/>
            <person name="Warren J."/>
            <person name="Zhang J."/>
            <person name="Zhao Z."/>
            <person name="Zhou C."/>
            <person name="Zhu D."/>
            <person name="Lee S."/>
            <person name="Bess C."/>
            <person name="Blankenburg K."/>
            <person name="Forbes L."/>
            <person name="Fu Q."/>
            <person name="Gubbala S."/>
            <person name="Hirani K."/>
            <person name="Jayaseelan J.C."/>
            <person name="Lara F."/>
            <person name="Munidasa M."/>
            <person name="Palculict T."/>
            <person name="Patil S."/>
            <person name="Pu L.-L."/>
            <person name="Saada N."/>
            <person name="Tang L."/>
            <person name="Weissenberger G."/>
            <person name="Zhu Y."/>
            <person name="Hemphill L."/>
            <person name="Shang Y."/>
            <person name="Youmans B."/>
            <person name="Ayvaz T."/>
            <person name="Ross M."/>
            <person name="Santibanez J."/>
            <person name="Aqrawi P."/>
            <person name="Gross S."/>
            <person name="Joshi V."/>
            <person name="Fowler G."/>
            <person name="Nazareth L."/>
            <person name="Reid J."/>
            <person name="Worley K."/>
            <person name="Petrosino J."/>
            <person name="Highlander S."/>
            <person name="Gibbs R."/>
        </authorList>
    </citation>
    <scope>NUCLEOTIDE SEQUENCE [LARGE SCALE GENOMIC DNA]</scope>
    <source>
        <strain evidence="7 8">ATCC 33574</strain>
    </source>
</reference>
<evidence type="ECO:0000256" key="3">
    <source>
        <dbReference type="ARBA" id="ARBA00022692"/>
    </source>
</evidence>
<evidence type="ECO:0000313" key="7">
    <source>
        <dbReference type="EMBL" id="EFU29624.1"/>
    </source>
</evidence>
<comment type="caution">
    <text evidence="7">The sequence shown here is derived from an EMBL/GenBank/DDBJ whole genome shotgun (WGS) entry which is preliminary data.</text>
</comment>
<name>E6KA56_9BACT</name>
<dbReference type="Gene3D" id="1.20.1600.10">
    <property type="entry name" value="Outer membrane efflux proteins (OEP)"/>
    <property type="match status" value="1"/>
</dbReference>